<organism evidence="1">
    <name type="scientific">bioreactor metagenome</name>
    <dbReference type="NCBI Taxonomy" id="1076179"/>
    <lineage>
        <taxon>unclassified sequences</taxon>
        <taxon>metagenomes</taxon>
        <taxon>ecological metagenomes</taxon>
    </lineage>
</organism>
<dbReference type="AlphaFoldDB" id="A0A645FHW3"/>
<dbReference type="SUPFAM" id="SSF55315">
    <property type="entry name" value="L30e-like"/>
    <property type="match status" value="1"/>
</dbReference>
<evidence type="ECO:0008006" key="2">
    <source>
        <dbReference type="Google" id="ProtNLM"/>
    </source>
</evidence>
<sequence length="57" mass="6245">MKSCESHKVPFILFKSKNKADLAQALGKEQEEVSVIGLEDFNIIKGILKIVNSGGEI</sequence>
<dbReference type="EMBL" id="VSSQ01058329">
    <property type="protein sequence ID" value="MPN12054.1"/>
    <property type="molecule type" value="Genomic_DNA"/>
</dbReference>
<gene>
    <name evidence="1" type="ORF">SDC9_159364</name>
</gene>
<accession>A0A645FHW3</accession>
<protein>
    <recommendedName>
        <fullName evidence="2">Ribosomal protein L7Ae/L30e/S12e/Gadd45 domain-containing protein</fullName>
    </recommendedName>
</protein>
<evidence type="ECO:0000313" key="1">
    <source>
        <dbReference type="EMBL" id="MPN12054.1"/>
    </source>
</evidence>
<dbReference type="InterPro" id="IPR029064">
    <property type="entry name" value="Ribosomal_eL30-like_sf"/>
</dbReference>
<reference evidence="1" key="1">
    <citation type="submission" date="2019-08" db="EMBL/GenBank/DDBJ databases">
        <authorList>
            <person name="Kucharzyk K."/>
            <person name="Murdoch R.W."/>
            <person name="Higgins S."/>
            <person name="Loffler F."/>
        </authorList>
    </citation>
    <scope>NUCLEOTIDE SEQUENCE</scope>
</reference>
<name>A0A645FHW3_9ZZZZ</name>
<comment type="caution">
    <text evidence="1">The sequence shown here is derived from an EMBL/GenBank/DDBJ whole genome shotgun (WGS) entry which is preliminary data.</text>
</comment>
<proteinExistence type="predicted"/>